<dbReference type="InterPro" id="IPR010064">
    <property type="entry name" value="HK97-gp10_tail"/>
</dbReference>
<protein>
    <submittedName>
        <fullName evidence="1">Putative tail component</fullName>
    </submittedName>
</protein>
<reference evidence="1" key="1">
    <citation type="journal article" date="2021" name="Proc. Natl. Acad. Sci. U.S.A.">
        <title>A Catalog of Tens of Thousands of Viruses from Human Metagenomes Reveals Hidden Associations with Chronic Diseases.</title>
        <authorList>
            <person name="Tisza M.J."/>
            <person name="Buck C.B."/>
        </authorList>
    </citation>
    <scope>NUCLEOTIDE SEQUENCE</scope>
    <source>
        <strain evidence="1">CtZUr4</strain>
    </source>
</reference>
<dbReference type="EMBL" id="BK032677">
    <property type="protein sequence ID" value="DAF54311.1"/>
    <property type="molecule type" value="Genomic_DNA"/>
</dbReference>
<dbReference type="Pfam" id="PF04883">
    <property type="entry name" value="HK97-gp10_like"/>
    <property type="match status" value="1"/>
</dbReference>
<sequence length="130" mass="15221">MSTKINLDEEIKKILDEYELEVIDDMNKAAFDTAKLGVKELKEKSPRSKRAQGGAYAKSWGYTRQKMPFGYTSYVIRNRKHYQLTHLLENGHLIKNQYGSYGRTKPIPHIKPVEIIVQEHFLEDLIKRLK</sequence>
<proteinExistence type="predicted"/>
<name>A0A8S5SUF5_9CAUD</name>
<organism evidence="1">
    <name type="scientific">Siphoviridae sp. ctZUr4</name>
    <dbReference type="NCBI Taxonomy" id="2827892"/>
    <lineage>
        <taxon>Viruses</taxon>
        <taxon>Duplodnaviria</taxon>
        <taxon>Heunggongvirae</taxon>
        <taxon>Uroviricota</taxon>
        <taxon>Caudoviricetes</taxon>
    </lineage>
</organism>
<accession>A0A8S5SUF5</accession>
<evidence type="ECO:0000313" key="1">
    <source>
        <dbReference type="EMBL" id="DAF54311.1"/>
    </source>
</evidence>